<feature type="compositionally biased region" description="Polar residues" evidence="2">
    <location>
        <begin position="57"/>
        <end position="70"/>
    </location>
</feature>
<dbReference type="PANTHER" id="PTHR23062:SF3">
    <property type="entry name" value="ANF_RECEPTOR DOMAIN-CONTAINING PROTEIN-RELATED"/>
    <property type="match status" value="1"/>
</dbReference>
<accession>E3N9U0</accession>
<dbReference type="InterPro" id="IPR004087">
    <property type="entry name" value="KH_dom"/>
</dbReference>
<reference evidence="4" key="1">
    <citation type="submission" date="2007-07" db="EMBL/GenBank/DDBJ databases">
        <title>PCAP assembly of the Caenorhabditis remanei genome.</title>
        <authorList>
            <consortium name="The Caenorhabditis remanei Sequencing Consortium"/>
            <person name="Wilson R.K."/>
        </authorList>
    </citation>
    <scope>NUCLEOTIDE SEQUENCE [LARGE SCALE GENOMIC DNA]</scope>
    <source>
        <strain evidence="4">PB4641</strain>
    </source>
</reference>
<dbReference type="HOGENOM" id="CLU_041479_0_0_1"/>
<dbReference type="Gene3D" id="3.30.1370.10">
    <property type="entry name" value="K Homology domain, type 1"/>
    <property type="match status" value="1"/>
</dbReference>
<dbReference type="PROSITE" id="PS50084">
    <property type="entry name" value="KH_TYPE_1"/>
    <property type="match status" value="1"/>
</dbReference>
<feature type="compositionally biased region" description="Basic and acidic residues" evidence="2">
    <location>
        <begin position="35"/>
        <end position="49"/>
    </location>
</feature>
<dbReference type="InterPro" id="IPR055578">
    <property type="entry name" value="DUF7154"/>
</dbReference>
<keyword evidence="5" id="KW-1185">Reference proteome</keyword>
<dbReference type="SUPFAM" id="SSF54791">
    <property type="entry name" value="Eukaryotic type KH-domain (KH-domain type I)"/>
    <property type="match status" value="1"/>
</dbReference>
<proteinExistence type="predicted"/>
<evidence type="ECO:0000313" key="4">
    <source>
        <dbReference type="EMBL" id="EFO90470.1"/>
    </source>
</evidence>
<feature type="region of interest" description="Disordered" evidence="2">
    <location>
        <begin position="35"/>
        <end position="70"/>
    </location>
</feature>
<gene>
    <name evidence="4" type="ORF">CRE_02606</name>
</gene>
<dbReference type="Pfam" id="PF00013">
    <property type="entry name" value="KH_1"/>
    <property type="match status" value="1"/>
</dbReference>
<keyword evidence="1" id="KW-0694">RNA-binding</keyword>
<dbReference type="InterPro" id="IPR004088">
    <property type="entry name" value="KH_dom_type_1"/>
</dbReference>
<dbReference type="OrthoDB" id="441329at2759"/>
<dbReference type="Pfam" id="PF23673">
    <property type="entry name" value="DUF7154"/>
    <property type="match status" value="1"/>
</dbReference>
<feature type="domain" description="K Homology" evidence="3">
    <location>
        <begin position="76"/>
        <end position="148"/>
    </location>
</feature>
<dbReference type="PANTHER" id="PTHR23062">
    <property type="entry name" value="HYPOTHETICAL PROTEIN C.ELEGANS"/>
    <property type="match status" value="1"/>
</dbReference>
<protein>
    <recommendedName>
        <fullName evidence="3">K Homology domain-containing protein</fullName>
    </recommendedName>
</protein>
<organism evidence="5">
    <name type="scientific">Caenorhabditis remanei</name>
    <name type="common">Caenorhabditis vulgaris</name>
    <dbReference type="NCBI Taxonomy" id="31234"/>
    <lineage>
        <taxon>Eukaryota</taxon>
        <taxon>Metazoa</taxon>
        <taxon>Ecdysozoa</taxon>
        <taxon>Nematoda</taxon>
        <taxon>Chromadorea</taxon>
        <taxon>Rhabditida</taxon>
        <taxon>Rhabditina</taxon>
        <taxon>Rhabditomorpha</taxon>
        <taxon>Rhabditoidea</taxon>
        <taxon>Rhabditidae</taxon>
        <taxon>Peloderinae</taxon>
        <taxon>Caenorhabditis</taxon>
    </lineage>
</organism>
<dbReference type="Proteomes" id="UP000008281">
    <property type="component" value="Unassembled WGS sequence"/>
</dbReference>
<sequence>MVYYVYLYPTMANVRFDTKQEEEIEYHTDRRFHKEDVRCAGRQGKEGTKKQTPPHAQAQNSNKDPANKNATKGDGEILAIKVLIPSSAVAAIIGECGVVMNTLRKDHKCQIQISKNETYPGTLEQICIMKGSLRNILAVIESIQEKIRMKCADQNLFQKFLNNGNVSLCGAQVLIAVKRYPDESDVSDIISQLRDNHVMVRIAVDSIPSGGSNSASLYEMAYQTNGYCAFATGSDLSITFDWMTSMLQNPYQFVAQNFLVSGTGRIELAVFKTPKPPGSTDWCLFAVTVQNHTLDNSFISMNYTIESTDRSSVFKFPSDNSAPLYGTEQTDDFIFYSSLSYKWTIDYQYNNDEPQIIECRMYSESYHDFVPLPDF</sequence>
<dbReference type="InParanoid" id="E3N9U0"/>
<name>E3N9U0_CAERE</name>
<dbReference type="eggNOG" id="KOG2191">
    <property type="taxonomic scope" value="Eukaryota"/>
</dbReference>
<evidence type="ECO:0000259" key="3">
    <source>
        <dbReference type="SMART" id="SM00322"/>
    </source>
</evidence>
<evidence type="ECO:0000256" key="2">
    <source>
        <dbReference type="SAM" id="MobiDB-lite"/>
    </source>
</evidence>
<dbReference type="AlphaFoldDB" id="E3N9U0"/>
<evidence type="ECO:0000256" key="1">
    <source>
        <dbReference type="PROSITE-ProRule" id="PRU00117"/>
    </source>
</evidence>
<dbReference type="GO" id="GO:0045087">
    <property type="term" value="P:innate immune response"/>
    <property type="evidence" value="ECO:0007669"/>
    <property type="project" value="TreeGrafter"/>
</dbReference>
<dbReference type="GO" id="GO:0003723">
    <property type="term" value="F:RNA binding"/>
    <property type="evidence" value="ECO:0007669"/>
    <property type="project" value="UniProtKB-UniRule"/>
</dbReference>
<dbReference type="SMART" id="SM00322">
    <property type="entry name" value="KH"/>
    <property type="match status" value="1"/>
</dbReference>
<evidence type="ECO:0000313" key="5">
    <source>
        <dbReference type="Proteomes" id="UP000008281"/>
    </source>
</evidence>
<dbReference type="EMBL" id="DS268568">
    <property type="protein sequence ID" value="EFO90470.1"/>
    <property type="molecule type" value="Genomic_DNA"/>
</dbReference>
<dbReference type="InterPro" id="IPR036612">
    <property type="entry name" value="KH_dom_type_1_sf"/>
</dbReference>